<dbReference type="AlphaFoldDB" id="A0A9Q9F7G5"/>
<evidence type="ECO:0000256" key="1">
    <source>
        <dbReference type="ARBA" id="ARBA00022737"/>
    </source>
</evidence>
<evidence type="ECO:0000256" key="2">
    <source>
        <dbReference type="ARBA" id="ARBA00022884"/>
    </source>
</evidence>
<dbReference type="PROSITE" id="PS50102">
    <property type="entry name" value="RRM"/>
    <property type="match status" value="1"/>
</dbReference>
<dbReference type="SMART" id="SM00360">
    <property type="entry name" value="RRM"/>
    <property type="match status" value="1"/>
</dbReference>
<evidence type="ECO:0000313" key="5">
    <source>
        <dbReference type="EMBL" id="UTX42354.1"/>
    </source>
</evidence>
<dbReference type="Proteomes" id="UP001217963">
    <property type="component" value="Chromosome I"/>
</dbReference>
<reference evidence="5" key="1">
    <citation type="submission" date="2021-05" db="EMBL/GenBank/DDBJ databases">
        <title>Encephalitozoon hellem ATCC 50604 Complete Genome.</title>
        <authorList>
            <person name="Mascarenhas dos Santos A.C."/>
            <person name="Julian A.T."/>
            <person name="Pombert J.-F."/>
        </authorList>
    </citation>
    <scope>NUCLEOTIDE SEQUENCE</scope>
    <source>
        <strain evidence="5">ATCC 50604</strain>
    </source>
</reference>
<protein>
    <submittedName>
        <fullName evidence="5">Polyadenylate-binding protein</fullName>
    </submittedName>
    <submittedName>
        <fullName evidence="6">RNA-binding protein</fullName>
    </submittedName>
</protein>
<dbReference type="OrthoDB" id="4726at2759"/>
<dbReference type="EMBL" id="CP119062">
    <property type="protein sequence ID" value="WEL37796.1"/>
    <property type="molecule type" value="Genomic_DNA"/>
</dbReference>
<accession>A0A9Q9F7G5</accession>
<dbReference type="EMBL" id="CP075147">
    <property type="protein sequence ID" value="UTX42354.1"/>
    <property type="molecule type" value="Genomic_DNA"/>
</dbReference>
<dbReference type="InterPro" id="IPR035979">
    <property type="entry name" value="RBD_domain_sf"/>
</dbReference>
<evidence type="ECO:0000313" key="6">
    <source>
        <dbReference type="EMBL" id="WEL37796.1"/>
    </source>
</evidence>
<dbReference type="GO" id="GO:0003723">
    <property type="term" value="F:RNA binding"/>
    <property type="evidence" value="ECO:0007669"/>
    <property type="project" value="UniProtKB-UniRule"/>
</dbReference>
<dbReference type="Gene3D" id="3.30.70.330">
    <property type="match status" value="1"/>
</dbReference>
<organism evidence="5 7">
    <name type="scientific">Encephalitozoon hellem</name>
    <name type="common">Microsporidian parasite</name>
    <dbReference type="NCBI Taxonomy" id="27973"/>
    <lineage>
        <taxon>Eukaryota</taxon>
        <taxon>Fungi</taxon>
        <taxon>Fungi incertae sedis</taxon>
        <taxon>Microsporidia</taxon>
        <taxon>Unikaryonidae</taxon>
        <taxon>Encephalitozoon</taxon>
    </lineage>
</organism>
<reference evidence="6 8" key="2">
    <citation type="submission" date="2023-02" db="EMBL/GenBank/DDBJ databases">
        <title>Encephalitozoon hellem ATCC 50451 complete genome.</title>
        <authorList>
            <person name="Mascarenhas dos Santos A.C."/>
            <person name="Julian A.T."/>
            <person name="Pombert J.-F."/>
        </authorList>
    </citation>
    <scope>NUCLEOTIDE SEQUENCE [LARGE SCALE GENOMIC DNA]</scope>
    <source>
        <strain evidence="6 8">ATCC 50451</strain>
    </source>
</reference>
<proteinExistence type="predicted"/>
<keyword evidence="1" id="KW-0677">Repeat</keyword>
<evidence type="ECO:0000313" key="8">
    <source>
        <dbReference type="Proteomes" id="UP001217963"/>
    </source>
</evidence>
<evidence type="ECO:0000313" key="7">
    <source>
        <dbReference type="Proteomes" id="UP001059546"/>
    </source>
</evidence>
<dbReference type="InterPro" id="IPR000504">
    <property type="entry name" value="RRM_dom"/>
</dbReference>
<dbReference type="Proteomes" id="UP001059546">
    <property type="component" value="Chromosome I"/>
</dbReference>
<evidence type="ECO:0000259" key="4">
    <source>
        <dbReference type="PROSITE" id="PS50102"/>
    </source>
</evidence>
<keyword evidence="8" id="KW-1185">Reference proteome</keyword>
<dbReference type="InterPro" id="IPR012677">
    <property type="entry name" value="Nucleotide-bd_a/b_plait_sf"/>
</dbReference>
<dbReference type="SUPFAM" id="SSF54928">
    <property type="entry name" value="RNA-binding domain, RBD"/>
    <property type="match status" value="1"/>
</dbReference>
<gene>
    <name evidence="5" type="ORF">GPU96_01g00560</name>
    <name evidence="6" type="ORF">PFJ87_01g00490</name>
</gene>
<dbReference type="PANTHER" id="PTHR23236:SF119">
    <property type="entry name" value="NUCLEAR RNA-BINDING PROTEIN SART-3"/>
    <property type="match status" value="1"/>
</dbReference>
<feature type="domain" description="RRM" evidence="4">
    <location>
        <begin position="26"/>
        <end position="100"/>
    </location>
</feature>
<evidence type="ECO:0000256" key="3">
    <source>
        <dbReference type="PROSITE-ProRule" id="PRU00176"/>
    </source>
</evidence>
<dbReference type="Pfam" id="PF00076">
    <property type="entry name" value="RRM_1"/>
    <property type="match status" value="1"/>
</dbReference>
<dbReference type="PANTHER" id="PTHR23236">
    <property type="entry name" value="EUKARYOTIC TRANSLATION INITIATION FACTOR 4B/4H"/>
    <property type="match status" value="1"/>
</dbReference>
<name>A0A9Q9F7G5_ENCHE</name>
<keyword evidence="2 3" id="KW-0694">RNA-binding</keyword>
<sequence length="104" mass="11813">MEKESDIERLQRMQQSYLDEKERPVSSVYVKNLDASVTNSDIAAHFRSCGNISGINVITVKNTRKYAVVDFTSEKSVEMSLLFNGSVLKGKKIVVQKKREADKR</sequence>